<feature type="transmembrane region" description="Helical" evidence="10">
    <location>
        <begin position="222"/>
        <end position="240"/>
    </location>
</feature>
<comment type="subcellular location">
    <subcellularLocation>
        <location evidence="1">Cell inner membrane</location>
        <topology evidence="1">Multi-pass membrane protein</topology>
    </subcellularLocation>
    <subcellularLocation>
        <location evidence="9">Cell membrane</location>
        <topology evidence="9">Multi-pass membrane protein</topology>
    </subcellularLocation>
</comment>
<dbReference type="RefSeq" id="WP_053432662.1">
    <property type="nucleotide sequence ID" value="NZ_FNED01000017.1"/>
</dbReference>
<dbReference type="InterPro" id="IPR003004">
    <property type="entry name" value="GspF/PilC"/>
</dbReference>
<feature type="transmembrane region" description="Helical" evidence="10">
    <location>
        <begin position="374"/>
        <end position="395"/>
    </location>
</feature>
<feature type="transmembrane region" description="Helical" evidence="10">
    <location>
        <begin position="167"/>
        <end position="187"/>
    </location>
</feature>
<keyword evidence="5" id="KW-0997">Cell inner membrane</keyword>
<evidence type="ECO:0000256" key="1">
    <source>
        <dbReference type="ARBA" id="ARBA00004429"/>
    </source>
</evidence>
<dbReference type="EMBL" id="FNED01000017">
    <property type="protein sequence ID" value="SDJ40898.1"/>
    <property type="molecule type" value="Genomic_DNA"/>
</dbReference>
<dbReference type="Proteomes" id="UP000182836">
    <property type="component" value="Unassembled WGS sequence"/>
</dbReference>
<dbReference type="PANTHER" id="PTHR30012:SF0">
    <property type="entry name" value="TYPE II SECRETION SYSTEM PROTEIN F-RELATED"/>
    <property type="match status" value="1"/>
</dbReference>
<dbReference type="PROSITE" id="PS00874">
    <property type="entry name" value="T2SP_F"/>
    <property type="match status" value="1"/>
</dbReference>
<dbReference type="GeneID" id="42304743"/>
<keyword evidence="3 9" id="KW-0813">Transport</keyword>
<reference evidence="13 15" key="2">
    <citation type="submission" date="2016-10" db="EMBL/GenBank/DDBJ databases">
        <authorList>
            <person name="de Groot N.N."/>
        </authorList>
    </citation>
    <scope>NUCLEOTIDE SEQUENCE [LARGE SCALE GENOMIC DNA]</scope>
    <source>
        <strain evidence="13 15">DSM 2895</strain>
    </source>
</reference>
<dbReference type="STRING" id="47500.AF333_05940"/>
<evidence type="ECO:0000259" key="11">
    <source>
        <dbReference type="Pfam" id="PF00482"/>
    </source>
</evidence>
<dbReference type="Proteomes" id="UP000037269">
    <property type="component" value="Unassembled WGS sequence"/>
</dbReference>
<evidence type="ECO:0000256" key="5">
    <source>
        <dbReference type="ARBA" id="ARBA00022519"/>
    </source>
</evidence>
<keyword evidence="8 10" id="KW-0472">Membrane</keyword>
<evidence type="ECO:0000256" key="2">
    <source>
        <dbReference type="ARBA" id="ARBA00005745"/>
    </source>
</evidence>
<organism evidence="12 14">
    <name type="scientific">Aneurinibacillus migulanus</name>
    <name type="common">Bacillus migulanus</name>
    <dbReference type="NCBI Taxonomy" id="47500"/>
    <lineage>
        <taxon>Bacteria</taxon>
        <taxon>Bacillati</taxon>
        <taxon>Bacillota</taxon>
        <taxon>Bacilli</taxon>
        <taxon>Bacillales</taxon>
        <taxon>Paenibacillaceae</taxon>
        <taxon>Aneurinibacillus group</taxon>
        <taxon>Aneurinibacillus</taxon>
    </lineage>
</organism>
<dbReference type="Pfam" id="PF00482">
    <property type="entry name" value="T2SSF"/>
    <property type="match status" value="2"/>
</dbReference>
<dbReference type="PATRIC" id="fig|47500.9.peg.2324"/>
<evidence type="ECO:0000256" key="9">
    <source>
        <dbReference type="RuleBase" id="RU003923"/>
    </source>
</evidence>
<evidence type="ECO:0000256" key="6">
    <source>
        <dbReference type="ARBA" id="ARBA00022692"/>
    </source>
</evidence>
<evidence type="ECO:0000313" key="14">
    <source>
        <dbReference type="Proteomes" id="UP000037269"/>
    </source>
</evidence>
<keyword evidence="14" id="KW-1185">Reference proteome</keyword>
<comment type="similarity">
    <text evidence="2 9">Belongs to the GSP F family.</text>
</comment>
<dbReference type="AlphaFoldDB" id="A0A0M0H047"/>
<feature type="domain" description="Type II secretion system protein GspF" evidence="11">
    <location>
        <begin position="68"/>
        <end position="191"/>
    </location>
</feature>
<dbReference type="InterPro" id="IPR001992">
    <property type="entry name" value="T2SS_GspF/T4SS_PilC_CS"/>
</dbReference>
<evidence type="ECO:0000256" key="3">
    <source>
        <dbReference type="ARBA" id="ARBA00022448"/>
    </source>
</evidence>
<dbReference type="Gene3D" id="1.20.81.30">
    <property type="entry name" value="Type II secretion system (T2SS), domain F"/>
    <property type="match status" value="2"/>
</dbReference>
<proteinExistence type="inferred from homology"/>
<dbReference type="GO" id="GO:0009306">
    <property type="term" value="P:protein secretion"/>
    <property type="evidence" value="ECO:0007669"/>
    <property type="project" value="InterPro"/>
</dbReference>
<feature type="domain" description="Type II secretion system protein GspF" evidence="11">
    <location>
        <begin position="272"/>
        <end position="393"/>
    </location>
</feature>
<dbReference type="InterPro" id="IPR042094">
    <property type="entry name" value="T2SS_GspF_sf"/>
</dbReference>
<protein>
    <submittedName>
        <fullName evidence="12">Type II secretion system protein F</fullName>
    </submittedName>
    <submittedName>
        <fullName evidence="13">Type IV pilus assembly protein PilC</fullName>
    </submittedName>
</protein>
<evidence type="ECO:0000256" key="8">
    <source>
        <dbReference type="ARBA" id="ARBA00023136"/>
    </source>
</evidence>
<accession>A0A0M0H047</accession>
<dbReference type="GO" id="GO:0005886">
    <property type="term" value="C:plasma membrane"/>
    <property type="evidence" value="ECO:0007669"/>
    <property type="project" value="UniProtKB-SubCell"/>
</dbReference>
<evidence type="ECO:0000313" key="13">
    <source>
        <dbReference type="EMBL" id="SDJ40898.1"/>
    </source>
</evidence>
<sequence length="402" mass="45409">MATFAYEARERNGKKQKGMIEAATQSAAITELKKRGLIVLRVKEEKKTVLQMEIQIGKPIKPQEFVVFLRQFATLIRAGVGLVEAVHTLAAQTEKKQFRKVLEEIEADIRNGIQLSEAASRHPKVFEPLFISMVRAGEASGSMEIIFDRLAFFYEKSYYTKEKVKSAMAYPLIMLVLAVGVTVYLLTNVVPTFVSMFQSLNAELPVITKLVLNVSNSITYSWYIYIMLMMISWVIFRFFVTTEYGRKFLDYAKLKMPVFGRLFQKSSLARMSRTLSTLFASSVPILQALSIVEKVVDNKVIGNTLSNARDSLRQGQPLSEPLKGSWVFPPLVTRMISIGEETGALETMLDKIADFYEAEVDNQVDKIKALIEPIMIVILAVLIGIIVLAIMIPMFDMYSHIK</sequence>
<gene>
    <name evidence="12" type="ORF">AF333_05940</name>
    <name evidence="13" type="ORF">SAMN04487909_11750</name>
</gene>
<name>A0A0M0H047_ANEMI</name>
<dbReference type="EMBL" id="LGUG01000004">
    <property type="protein sequence ID" value="KON95091.1"/>
    <property type="molecule type" value="Genomic_DNA"/>
</dbReference>
<keyword evidence="4" id="KW-1003">Cell membrane</keyword>
<evidence type="ECO:0000256" key="10">
    <source>
        <dbReference type="SAM" id="Phobius"/>
    </source>
</evidence>
<dbReference type="FunFam" id="1.20.81.30:FF:000001">
    <property type="entry name" value="Type II secretion system protein F"/>
    <property type="match status" value="2"/>
</dbReference>
<evidence type="ECO:0000256" key="7">
    <source>
        <dbReference type="ARBA" id="ARBA00022989"/>
    </source>
</evidence>
<keyword evidence="7 10" id="KW-1133">Transmembrane helix</keyword>
<evidence type="ECO:0000256" key="4">
    <source>
        <dbReference type="ARBA" id="ARBA00022475"/>
    </source>
</evidence>
<reference evidence="12 14" key="1">
    <citation type="submission" date="2015-07" db="EMBL/GenBank/DDBJ databases">
        <title>Fjat-14205 dsm 2895.</title>
        <authorList>
            <person name="Liu B."/>
            <person name="Wang J."/>
            <person name="Zhu Y."/>
            <person name="Liu G."/>
            <person name="Chen Q."/>
            <person name="Chen Z."/>
            <person name="Lan J."/>
            <person name="Che J."/>
            <person name="Ge C."/>
            <person name="Shi H."/>
            <person name="Pan Z."/>
            <person name="Liu X."/>
        </authorList>
    </citation>
    <scope>NUCLEOTIDE SEQUENCE [LARGE SCALE GENOMIC DNA]</scope>
    <source>
        <strain evidence="12 14">DSM 2895</strain>
    </source>
</reference>
<evidence type="ECO:0000313" key="15">
    <source>
        <dbReference type="Proteomes" id="UP000182836"/>
    </source>
</evidence>
<keyword evidence="6 9" id="KW-0812">Transmembrane</keyword>
<evidence type="ECO:0000313" key="12">
    <source>
        <dbReference type="EMBL" id="KON95091.1"/>
    </source>
</evidence>
<dbReference type="InterPro" id="IPR018076">
    <property type="entry name" value="T2SS_GspF_dom"/>
</dbReference>
<dbReference type="PANTHER" id="PTHR30012">
    <property type="entry name" value="GENERAL SECRETION PATHWAY PROTEIN"/>
    <property type="match status" value="1"/>
</dbReference>
<dbReference type="PRINTS" id="PR00812">
    <property type="entry name" value="BCTERIALGSPF"/>
</dbReference>